<dbReference type="AlphaFoldDB" id="A0A0L8H1C9"/>
<name>A0A0L8H1C9_OCTBM</name>
<protein>
    <submittedName>
        <fullName evidence="1">Uncharacterized protein</fullName>
    </submittedName>
</protein>
<dbReference type="EMBL" id="KQ419584">
    <property type="protein sequence ID" value="KOF83043.1"/>
    <property type="molecule type" value="Genomic_DNA"/>
</dbReference>
<dbReference type="OrthoDB" id="10030336at2759"/>
<organism evidence="1">
    <name type="scientific">Octopus bimaculoides</name>
    <name type="common">California two-spotted octopus</name>
    <dbReference type="NCBI Taxonomy" id="37653"/>
    <lineage>
        <taxon>Eukaryota</taxon>
        <taxon>Metazoa</taxon>
        <taxon>Spiralia</taxon>
        <taxon>Lophotrochozoa</taxon>
        <taxon>Mollusca</taxon>
        <taxon>Cephalopoda</taxon>
        <taxon>Coleoidea</taxon>
        <taxon>Octopodiformes</taxon>
        <taxon>Octopoda</taxon>
        <taxon>Incirrata</taxon>
        <taxon>Octopodidae</taxon>
        <taxon>Octopus</taxon>
    </lineage>
</organism>
<accession>A0A0L8H1C9</accession>
<evidence type="ECO:0000313" key="1">
    <source>
        <dbReference type="EMBL" id="KOF83043.1"/>
    </source>
</evidence>
<sequence>MTVPIDINVSVKTYQKLSQYKDLEIEIGKMWNLKTKTIPVVMGALGMIAKGTDCYLAQIPENPKTAEFQKIVLMGTAHILRSSDKHYKMTGIIFTEGDEGTEPLVR</sequence>
<reference evidence="1" key="1">
    <citation type="submission" date="2015-07" db="EMBL/GenBank/DDBJ databases">
        <title>MeaNS - Measles Nucleotide Surveillance Program.</title>
        <authorList>
            <person name="Tran T."/>
            <person name="Druce J."/>
        </authorList>
    </citation>
    <scope>NUCLEOTIDE SEQUENCE</scope>
    <source>
        <strain evidence="1">UCB-OBI-ISO-001</strain>
        <tissue evidence="1">Gonad</tissue>
    </source>
</reference>
<proteinExistence type="predicted"/>
<gene>
    <name evidence="1" type="ORF">OCBIM_22024472mg</name>
</gene>